<dbReference type="RefSeq" id="WP_186770676.1">
    <property type="nucleotide sequence ID" value="NZ_JACOMF010000010.1"/>
</dbReference>
<protein>
    <recommendedName>
        <fullName evidence="4">Ribbon-helix-helix protein, CopG family</fullName>
    </recommendedName>
</protein>
<evidence type="ECO:0000256" key="1">
    <source>
        <dbReference type="SAM" id="MobiDB-lite"/>
    </source>
</evidence>
<feature type="region of interest" description="Disordered" evidence="1">
    <location>
        <begin position="109"/>
        <end position="146"/>
    </location>
</feature>
<dbReference type="EMBL" id="JACOMF010000010">
    <property type="protein sequence ID" value="MBC4015905.1"/>
    <property type="molecule type" value="Genomic_DNA"/>
</dbReference>
<evidence type="ECO:0000313" key="3">
    <source>
        <dbReference type="Proteomes" id="UP000600101"/>
    </source>
</evidence>
<accession>A0A9X0QXW4</accession>
<comment type="caution">
    <text evidence="2">The sequence shown here is derived from an EMBL/GenBank/DDBJ whole genome shotgun (WGS) entry which is preliminary data.</text>
</comment>
<proteinExistence type="predicted"/>
<name>A0A9X0QXW4_9PROT</name>
<organism evidence="2 3">
    <name type="scientific">Siccirubricoccus deserti</name>
    <dbReference type="NCBI Taxonomy" id="2013562"/>
    <lineage>
        <taxon>Bacteria</taxon>
        <taxon>Pseudomonadati</taxon>
        <taxon>Pseudomonadota</taxon>
        <taxon>Alphaproteobacteria</taxon>
        <taxon>Acetobacterales</taxon>
        <taxon>Roseomonadaceae</taxon>
        <taxon>Siccirubricoccus</taxon>
    </lineage>
</organism>
<evidence type="ECO:0000313" key="2">
    <source>
        <dbReference type="EMBL" id="MBC4015905.1"/>
    </source>
</evidence>
<dbReference type="AlphaFoldDB" id="A0A9X0QXW4"/>
<keyword evidence="3" id="KW-1185">Reference proteome</keyword>
<reference evidence="2" key="1">
    <citation type="submission" date="2020-08" db="EMBL/GenBank/DDBJ databases">
        <authorList>
            <person name="Hu Y."/>
            <person name="Nguyen S.V."/>
            <person name="Li F."/>
            <person name="Fanning S."/>
        </authorList>
    </citation>
    <scope>NUCLEOTIDE SEQUENCE</scope>
    <source>
        <strain evidence="2">SYSU D8009</strain>
    </source>
</reference>
<gene>
    <name evidence="2" type="ORF">H7965_11280</name>
</gene>
<feature type="compositionally biased region" description="Acidic residues" evidence="1">
    <location>
        <begin position="119"/>
        <end position="128"/>
    </location>
</feature>
<sequence length="202" mass="22323">MQDPFFAKLAASGWRVPFRQRIAHRFVCEEVVPPGIRIKIRANGRDCAEWQLRVPPIVFGRRRARLPIDTPYAQARTLDAALAAASAEAARLVEQFRAAPVQASRASSKQVAAAHVQPAEEEVDEEDQGPIPDPRQGDLAIGKRRNGYRRGKRTATVVLDVEMHERLAALARSSGRTIQALLVEGAEMVLARLQEGHPRKVG</sequence>
<evidence type="ECO:0008006" key="4">
    <source>
        <dbReference type="Google" id="ProtNLM"/>
    </source>
</evidence>
<dbReference type="Proteomes" id="UP000600101">
    <property type="component" value="Unassembled WGS sequence"/>
</dbReference>